<protein>
    <submittedName>
        <fullName evidence="2">Uncharacterized protein</fullName>
    </submittedName>
</protein>
<evidence type="ECO:0000313" key="2">
    <source>
        <dbReference type="EMBL" id="PWB97139.1"/>
    </source>
</evidence>
<evidence type="ECO:0000256" key="1">
    <source>
        <dbReference type="SAM" id="SignalP"/>
    </source>
</evidence>
<reference evidence="3" key="1">
    <citation type="submission" date="2018-04" db="EMBL/GenBank/DDBJ databases">
        <authorList>
            <person name="Liu S."/>
            <person name="Wang Z."/>
            <person name="Li J."/>
        </authorList>
    </citation>
    <scope>NUCLEOTIDE SEQUENCE [LARGE SCALE GENOMIC DNA]</scope>
    <source>
        <strain evidence="3">S1194</strain>
    </source>
</reference>
<accession>A0A2U1SZV7</accession>
<proteinExistence type="predicted"/>
<dbReference type="RefSeq" id="WP_108997145.1">
    <property type="nucleotide sequence ID" value="NZ_QEEX01000001.1"/>
</dbReference>
<feature type="chain" id="PRO_5015533145" evidence="1">
    <location>
        <begin position="22"/>
        <end position="188"/>
    </location>
</feature>
<keyword evidence="3" id="KW-1185">Reference proteome</keyword>
<organism evidence="2 3">
    <name type="scientific">Homoserinimonas hongtaonis</name>
    <dbReference type="NCBI Taxonomy" id="2079791"/>
    <lineage>
        <taxon>Bacteria</taxon>
        <taxon>Bacillati</taxon>
        <taxon>Actinomycetota</taxon>
        <taxon>Actinomycetes</taxon>
        <taxon>Micrococcales</taxon>
        <taxon>Microbacteriaceae</taxon>
        <taxon>Homoserinimonas</taxon>
    </lineage>
</organism>
<dbReference type="EMBL" id="QEEX01000001">
    <property type="protein sequence ID" value="PWB97139.1"/>
    <property type="molecule type" value="Genomic_DNA"/>
</dbReference>
<gene>
    <name evidence="2" type="ORF">DF220_04270</name>
</gene>
<dbReference type="AlphaFoldDB" id="A0A2U1SZV7"/>
<sequence length="188" mass="20159">MTPRTLSATVLALICALSLTACIPLPIPVTEPGRPAPSGSPVVNFIATEASADATIFEYWNAVAETYKSGGVDLEALEAVTTESTLRDEESVAKTFAASGVTVIPEYRLSDTQFEQLYVENRQLFLVVSTCVDYSLARVVDSGGEQKHLRPDAPRAVAHVKIRVDDPDKFAGLRIAGWTEMLGPGMGC</sequence>
<feature type="signal peptide" evidence="1">
    <location>
        <begin position="1"/>
        <end position="21"/>
    </location>
</feature>
<evidence type="ECO:0000313" key="3">
    <source>
        <dbReference type="Proteomes" id="UP000244978"/>
    </source>
</evidence>
<dbReference type="PROSITE" id="PS51257">
    <property type="entry name" value="PROKAR_LIPOPROTEIN"/>
    <property type="match status" value="1"/>
</dbReference>
<dbReference type="Proteomes" id="UP000244978">
    <property type="component" value="Unassembled WGS sequence"/>
</dbReference>
<comment type="caution">
    <text evidence="2">The sequence shown here is derived from an EMBL/GenBank/DDBJ whole genome shotgun (WGS) entry which is preliminary data.</text>
</comment>
<name>A0A2U1SZV7_9MICO</name>
<keyword evidence="1" id="KW-0732">Signal</keyword>